<sequence length="68" mass="7359">MAFTHEQLVAVETEIANLKAVSFRAGEISVDQEKTLNSLIKLRDVMKAELAKGGGIAMGRSKIEGIDE</sequence>
<evidence type="ECO:0000313" key="1">
    <source>
        <dbReference type="EMBL" id="MBN1572649.1"/>
    </source>
</evidence>
<gene>
    <name evidence="1" type="ORF">JW984_05560</name>
</gene>
<evidence type="ECO:0000313" key="2">
    <source>
        <dbReference type="Proteomes" id="UP000809273"/>
    </source>
</evidence>
<reference evidence="1" key="2">
    <citation type="submission" date="2021-01" db="EMBL/GenBank/DDBJ databases">
        <authorList>
            <person name="Hahn C.R."/>
            <person name="Youssef N.H."/>
            <person name="Elshahed M."/>
        </authorList>
    </citation>
    <scope>NUCLEOTIDE SEQUENCE</scope>
    <source>
        <strain evidence="1">Zod_Metabat.24</strain>
    </source>
</reference>
<comment type="caution">
    <text evidence="1">The sequence shown here is derived from an EMBL/GenBank/DDBJ whole genome shotgun (WGS) entry which is preliminary data.</text>
</comment>
<reference evidence="1" key="1">
    <citation type="journal article" date="2021" name="Environ. Microbiol.">
        <title>Genomic characterization of three novel Desulfobacterota classes expand the metabolic and phylogenetic diversity of the phylum.</title>
        <authorList>
            <person name="Murphy C.L."/>
            <person name="Biggerstaff J."/>
            <person name="Eichhorn A."/>
            <person name="Ewing E."/>
            <person name="Shahan R."/>
            <person name="Soriano D."/>
            <person name="Stewart S."/>
            <person name="VanMol K."/>
            <person name="Walker R."/>
            <person name="Walters P."/>
            <person name="Elshahed M.S."/>
            <person name="Youssef N.H."/>
        </authorList>
    </citation>
    <scope>NUCLEOTIDE SEQUENCE</scope>
    <source>
        <strain evidence="1">Zod_Metabat.24</strain>
    </source>
</reference>
<protein>
    <submittedName>
        <fullName evidence="1">Uncharacterized protein</fullName>
    </submittedName>
</protein>
<name>A0A9D8KDG0_9DELT</name>
<organism evidence="1 2">
    <name type="scientific">Candidatus Zymogenus saltonus</name>
    <dbReference type="NCBI Taxonomy" id="2844893"/>
    <lineage>
        <taxon>Bacteria</taxon>
        <taxon>Deltaproteobacteria</taxon>
        <taxon>Candidatus Zymogenia</taxon>
        <taxon>Candidatus Zymogeniales</taxon>
        <taxon>Candidatus Zymogenaceae</taxon>
        <taxon>Candidatus Zymogenus</taxon>
    </lineage>
</organism>
<dbReference type="EMBL" id="JAFGIX010000027">
    <property type="protein sequence ID" value="MBN1572649.1"/>
    <property type="molecule type" value="Genomic_DNA"/>
</dbReference>
<dbReference type="Proteomes" id="UP000809273">
    <property type="component" value="Unassembled WGS sequence"/>
</dbReference>
<accession>A0A9D8KDG0</accession>
<dbReference type="AlphaFoldDB" id="A0A9D8KDG0"/>
<proteinExistence type="predicted"/>